<dbReference type="Pfam" id="PF13186">
    <property type="entry name" value="SPASM"/>
    <property type="match status" value="1"/>
</dbReference>
<keyword evidence="5" id="KW-0411">Iron-sulfur</keyword>
<dbReference type="PANTHER" id="PTHR43273">
    <property type="entry name" value="ANAEROBIC SULFATASE-MATURATING ENZYME HOMOLOG ASLB-RELATED"/>
    <property type="match status" value="1"/>
</dbReference>
<feature type="domain" description="4Fe4S-binding SPASM" evidence="7">
    <location>
        <begin position="295"/>
        <end position="358"/>
    </location>
</feature>
<evidence type="ECO:0000259" key="7">
    <source>
        <dbReference type="Pfam" id="PF13186"/>
    </source>
</evidence>
<comment type="cofactor">
    <cofactor evidence="1">
        <name>[4Fe-4S] cluster</name>
        <dbReference type="ChEBI" id="CHEBI:49883"/>
    </cofactor>
</comment>
<dbReference type="InterPro" id="IPR058240">
    <property type="entry name" value="rSAM_sf"/>
</dbReference>
<dbReference type="GO" id="GO:0051536">
    <property type="term" value="F:iron-sulfur cluster binding"/>
    <property type="evidence" value="ECO:0007669"/>
    <property type="project" value="UniProtKB-KW"/>
</dbReference>
<protein>
    <recommendedName>
        <fullName evidence="7">4Fe4S-binding SPASM domain-containing protein</fullName>
    </recommendedName>
</protein>
<evidence type="ECO:0000256" key="1">
    <source>
        <dbReference type="ARBA" id="ARBA00001966"/>
    </source>
</evidence>
<dbReference type="PANTHER" id="PTHR43273:SF3">
    <property type="entry name" value="ANAEROBIC SULFATASE-MATURATING ENZYME HOMOLOG ASLB-RELATED"/>
    <property type="match status" value="1"/>
</dbReference>
<dbReference type="NCBIfam" id="TIGR04085">
    <property type="entry name" value="rSAM_more_4Fe4S"/>
    <property type="match status" value="1"/>
</dbReference>
<dbReference type="Proteomes" id="UP000241426">
    <property type="component" value="Unassembled WGS sequence"/>
</dbReference>
<organism evidence="8 9">
    <name type="scientific">Photobacterium kishitanii</name>
    <dbReference type="NCBI Taxonomy" id="318456"/>
    <lineage>
        <taxon>Bacteria</taxon>
        <taxon>Pseudomonadati</taxon>
        <taxon>Pseudomonadota</taxon>
        <taxon>Gammaproteobacteria</taxon>
        <taxon>Vibrionales</taxon>
        <taxon>Vibrionaceae</taxon>
        <taxon>Photobacterium</taxon>
    </lineage>
</organism>
<dbReference type="SUPFAM" id="SSF102114">
    <property type="entry name" value="Radical SAM enzymes"/>
    <property type="match status" value="1"/>
</dbReference>
<dbReference type="Gene3D" id="3.20.20.70">
    <property type="entry name" value="Aldolase class I"/>
    <property type="match status" value="1"/>
</dbReference>
<dbReference type="InterPro" id="IPR013785">
    <property type="entry name" value="Aldolase_TIM"/>
</dbReference>
<evidence type="ECO:0000256" key="5">
    <source>
        <dbReference type="ARBA" id="ARBA00023014"/>
    </source>
</evidence>
<keyword evidence="3" id="KW-0479">Metal-binding</keyword>
<dbReference type="SFLD" id="SFLDS00029">
    <property type="entry name" value="Radical_SAM"/>
    <property type="match status" value="1"/>
</dbReference>
<dbReference type="AlphaFoldDB" id="A0A2T3KN02"/>
<dbReference type="CDD" id="cd01335">
    <property type="entry name" value="Radical_SAM"/>
    <property type="match status" value="1"/>
</dbReference>
<gene>
    <name evidence="8" type="ORF">C9J27_03870</name>
</gene>
<dbReference type="GO" id="GO:0046872">
    <property type="term" value="F:metal ion binding"/>
    <property type="evidence" value="ECO:0007669"/>
    <property type="project" value="UniProtKB-KW"/>
</dbReference>
<dbReference type="InterPro" id="IPR023867">
    <property type="entry name" value="Sulphatase_maturase_rSAM"/>
</dbReference>
<comment type="caution">
    <text evidence="8">The sequence shown here is derived from an EMBL/GenBank/DDBJ whole genome shotgun (WGS) entry which is preliminary data.</text>
</comment>
<evidence type="ECO:0000256" key="6">
    <source>
        <dbReference type="ARBA" id="ARBA00023601"/>
    </source>
</evidence>
<proteinExistence type="inferred from homology"/>
<keyword evidence="2" id="KW-0949">S-adenosyl-L-methionine</keyword>
<dbReference type="EMBL" id="PYNF01000002">
    <property type="protein sequence ID" value="PSV01171.1"/>
    <property type="molecule type" value="Genomic_DNA"/>
</dbReference>
<dbReference type="SFLD" id="SFLDG01067">
    <property type="entry name" value="SPASM/twitch_domain_containing"/>
    <property type="match status" value="1"/>
</dbReference>
<evidence type="ECO:0000256" key="3">
    <source>
        <dbReference type="ARBA" id="ARBA00022723"/>
    </source>
</evidence>
<evidence type="ECO:0000256" key="2">
    <source>
        <dbReference type="ARBA" id="ARBA00022691"/>
    </source>
</evidence>
<sequence>MKFQNQDKFKGLGFVDIITSYGNEDDLHNLRYDHFELEYRKATEMVNCVILKPTKACNADCSYCYAPPIDGNKWDLDKFKKFFLKIEPYLLKDAIFVWHGGEPMMMGANFYRDAREFVNFRGRRDISFTMQTNLLKYSTEKWKNIFKDIFNGNISTSYDPDETNRTIKGDSVKYNKIFKQKLTQYLSDGFSVMLISVFGKNNIDYADDLLNMAIEYNNHNYHVVPKFNRLFAGGRQKDASNLLEKGEYGLLLCHLLDRWVDEELNFPISPLDSLIRAFNSPHLKTCPWNNSCAGSILNIETNGDVYGCDDIKSIEQSEGEYCYGNLNDNWVSELLNSQNFRKMSSRSYSYPAECGHCDFFSVCRGGCVKDAIAAGGVDAAIFDCQSWKLVFNKIFELSQKGKLDNIIKIIN</sequence>
<evidence type="ECO:0000313" key="9">
    <source>
        <dbReference type="Proteomes" id="UP000241426"/>
    </source>
</evidence>
<keyword evidence="4" id="KW-0408">Iron</keyword>
<comment type="similarity">
    <text evidence="6">Belongs to the radical SAM superfamily. Anaerobic sulfatase-maturating enzyme family.</text>
</comment>
<reference evidence="8 9" key="1">
    <citation type="submission" date="2018-01" db="EMBL/GenBank/DDBJ databases">
        <title>Whole genome sequencing of Histamine producing bacteria.</title>
        <authorList>
            <person name="Butler K."/>
        </authorList>
    </citation>
    <scope>NUCLEOTIDE SEQUENCE [LARGE SCALE GENOMIC DNA]</scope>
    <source>
        <strain evidence="8 9">FS-7.2</strain>
    </source>
</reference>
<dbReference type="GO" id="GO:0016491">
    <property type="term" value="F:oxidoreductase activity"/>
    <property type="evidence" value="ECO:0007669"/>
    <property type="project" value="InterPro"/>
</dbReference>
<evidence type="ECO:0000256" key="4">
    <source>
        <dbReference type="ARBA" id="ARBA00023004"/>
    </source>
</evidence>
<name>A0A2T3KN02_9GAMM</name>
<dbReference type="RefSeq" id="WP_107288898.1">
    <property type="nucleotide sequence ID" value="NZ_PYNF01000002.1"/>
</dbReference>
<dbReference type="InterPro" id="IPR023885">
    <property type="entry name" value="4Fe4S-binding_SPASM_dom"/>
</dbReference>
<evidence type="ECO:0000313" key="8">
    <source>
        <dbReference type="EMBL" id="PSV01171.1"/>
    </source>
</evidence>
<dbReference type="InterPro" id="IPR007197">
    <property type="entry name" value="rSAM"/>
</dbReference>
<accession>A0A2T3KN02</accession>